<evidence type="ECO:0000313" key="5">
    <source>
        <dbReference type="Proteomes" id="UP001600894"/>
    </source>
</evidence>
<dbReference type="PANTHER" id="PTHR33495">
    <property type="entry name" value="ANTI-SIGMA FACTOR ANTAGONIST TM_1081-RELATED-RELATED"/>
    <property type="match status" value="1"/>
</dbReference>
<evidence type="ECO:0000256" key="2">
    <source>
        <dbReference type="RuleBase" id="RU003749"/>
    </source>
</evidence>
<proteinExistence type="inferred from homology"/>
<dbReference type="InterPro" id="IPR002645">
    <property type="entry name" value="STAS_dom"/>
</dbReference>
<dbReference type="InterPro" id="IPR036513">
    <property type="entry name" value="STAS_dom_sf"/>
</dbReference>
<comment type="similarity">
    <text evidence="1 2">Belongs to the anti-sigma-factor antagonist family.</text>
</comment>
<protein>
    <recommendedName>
        <fullName evidence="2">Anti-sigma factor antagonist</fullName>
    </recommendedName>
</protein>
<sequence length="116" mass="13013">MESANITYEAFGDTLVIHMPKELDHHNCRRLKTDTDLMLEENFVRRILFDFGKTEFMDSSGIGVLLSRYKEMAASRGSVCYYGAGARVMRILKMSGICGLLKGYASREEAFGDGSI</sequence>
<dbReference type="PANTHER" id="PTHR33495:SF2">
    <property type="entry name" value="ANTI-SIGMA FACTOR ANTAGONIST TM_1081-RELATED"/>
    <property type="match status" value="1"/>
</dbReference>
<dbReference type="InterPro" id="IPR003658">
    <property type="entry name" value="Anti-sigma_ant"/>
</dbReference>
<name>A0ABQ0AY50_9FIRM</name>
<comment type="caution">
    <text evidence="4">The sequence shown here is derived from an EMBL/GenBank/DDBJ whole genome shotgun (WGS) entry which is preliminary data.</text>
</comment>
<keyword evidence="5" id="KW-1185">Reference proteome</keyword>
<dbReference type="PROSITE" id="PS50801">
    <property type="entry name" value="STAS"/>
    <property type="match status" value="1"/>
</dbReference>
<organism evidence="4 5">
    <name type="scientific">Enterocloster alcoholdehydrogenati</name>
    <dbReference type="NCBI Taxonomy" id="2547410"/>
    <lineage>
        <taxon>Bacteria</taxon>
        <taxon>Bacillati</taxon>
        <taxon>Bacillota</taxon>
        <taxon>Clostridia</taxon>
        <taxon>Lachnospirales</taxon>
        <taxon>Lachnospiraceae</taxon>
        <taxon>Enterocloster</taxon>
    </lineage>
</organism>
<dbReference type="RefSeq" id="WP_176253873.1">
    <property type="nucleotide sequence ID" value="NZ_BAABXL010000001.1"/>
</dbReference>
<dbReference type="EMBL" id="BAABXL010000001">
    <property type="protein sequence ID" value="GAA6268931.1"/>
    <property type="molecule type" value="Genomic_DNA"/>
</dbReference>
<evidence type="ECO:0000313" key="4">
    <source>
        <dbReference type="EMBL" id="GAA6268931.1"/>
    </source>
</evidence>
<gene>
    <name evidence="4" type="primary">spoIIAA</name>
    <name evidence="4" type="ORF">F130042H8_19910</name>
</gene>
<evidence type="ECO:0000256" key="1">
    <source>
        <dbReference type="ARBA" id="ARBA00009013"/>
    </source>
</evidence>
<dbReference type="NCBIfam" id="TIGR00377">
    <property type="entry name" value="ant_ant_sig"/>
    <property type="match status" value="1"/>
</dbReference>
<dbReference type="Pfam" id="PF01740">
    <property type="entry name" value="STAS"/>
    <property type="match status" value="1"/>
</dbReference>
<dbReference type="Proteomes" id="UP001600894">
    <property type="component" value="Unassembled WGS sequence"/>
</dbReference>
<dbReference type="Gene3D" id="3.30.750.24">
    <property type="entry name" value="STAS domain"/>
    <property type="match status" value="1"/>
</dbReference>
<evidence type="ECO:0000259" key="3">
    <source>
        <dbReference type="PROSITE" id="PS50801"/>
    </source>
</evidence>
<reference evidence="4 5" key="1">
    <citation type="submission" date="2024-04" db="EMBL/GenBank/DDBJ databases">
        <title>Defined microbial consortia suppress multidrug-resistant proinflammatory Enterobacteriaceae via ecological control.</title>
        <authorList>
            <person name="Furuichi M."/>
            <person name="Kawaguchi T."/>
            <person name="Pust M."/>
            <person name="Yasuma K."/>
            <person name="Plichta D."/>
            <person name="Hasegawa N."/>
            <person name="Ohya T."/>
            <person name="Bhattarai S."/>
            <person name="Sasajima S."/>
            <person name="Aoto Y."/>
            <person name="Tuganbaev T."/>
            <person name="Yaginuma M."/>
            <person name="Ueda M."/>
            <person name="Okahashi N."/>
            <person name="Amafuji K."/>
            <person name="Kiridooshi Y."/>
            <person name="Sugita K."/>
            <person name="Strazar M."/>
            <person name="Skelly A."/>
            <person name="Suda W."/>
            <person name="Hattori M."/>
            <person name="Nakamoto N."/>
            <person name="Caballero S."/>
            <person name="Norman J."/>
            <person name="Olle B."/>
            <person name="Tanoue T."/>
            <person name="Arita M."/>
            <person name="Bucci V."/>
            <person name="Atarashi K."/>
            <person name="Xavier R."/>
            <person name="Honda K."/>
        </authorList>
    </citation>
    <scope>NUCLEOTIDE SEQUENCE [LARGE SCALE GENOMIC DNA]</scope>
    <source>
        <strain evidence="5">f13</strain>
    </source>
</reference>
<dbReference type="CDD" id="cd07043">
    <property type="entry name" value="STAS_anti-anti-sigma_factors"/>
    <property type="match status" value="1"/>
</dbReference>
<accession>A0ABQ0AY50</accession>
<dbReference type="SUPFAM" id="SSF52091">
    <property type="entry name" value="SpoIIaa-like"/>
    <property type="match status" value="1"/>
</dbReference>
<feature type="domain" description="STAS" evidence="3">
    <location>
        <begin position="4"/>
        <end position="114"/>
    </location>
</feature>